<evidence type="ECO:0000256" key="1">
    <source>
        <dbReference type="HAMAP-Rule" id="MF_02104"/>
    </source>
</evidence>
<dbReference type="InterPro" id="IPR024185">
    <property type="entry name" value="FTHF_cligase-like_sf"/>
</dbReference>
<dbReference type="Pfam" id="PF02589">
    <property type="entry name" value="LUD_dom"/>
    <property type="match status" value="1"/>
</dbReference>
<dbReference type="Proteomes" id="UP000182347">
    <property type="component" value="Unassembled WGS sequence"/>
</dbReference>
<dbReference type="Gene3D" id="3.40.50.10420">
    <property type="entry name" value="NagB/RpiA/CoA transferase-like"/>
    <property type="match status" value="1"/>
</dbReference>
<gene>
    <name evidence="1" type="primary">lutC</name>
    <name evidence="3" type="ORF">SAMN05216244_2068</name>
</gene>
<proteinExistence type="inferred from homology"/>
<dbReference type="EMBL" id="FNHF01000002">
    <property type="protein sequence ID" value="SDM24866.1"/>
    <property type="molecule type" value="Genomic_DNA"/>
</dbReference>
<evidence type="ECO:0000313" key="4">
    <source>
        <dbReference type="Proteomes" id="UP000182347"/>
    </source>
</evidence>
<dbReference type="PANTHER" id="PTHR43682:SF1">
    <property type="entry name" value="LACTATE UTILIZATION PROTEIN C"/>
    <property type="match status" value="1"/>
</dbReference>
<comment type="similarity">
    <text evidence="1">Belongs to the LutC/YkgG family.</text>
</comment>
<organism evidence="3 4">
    <name type="scientific">Sediminibacillus halophilus</name>
    <dbReference type="NCBI Taxonomy" id="482461"/>
    <lineage>
        <taxon>Bacteria</taxon>
        <taxon>Bacillati</taxon>
        <taxon>Bacillota</taxon>
        <taxon>Bacilli</taxon>
        <taxon>Bacillales</taxon>
        <taxon>Bacillaceae</taxon>
        <taxon>Sediminibacillus</taxon>
    </lineage>
</organism>
<dbReference type="SUPFAM" id="SSF100950">
    <property type="entry name" value="NagB/RpiA/CoA transferase-like"/>
    <property type="match status" value="1"/>
</dbReference>
<protein>
    <recommendedName>
        <fullName evidence="1">Lactate utilization protein C</fullName>
    </recommendedName>
</protein>
<reference evidence="4" key="1">
    <citation type="submission" date="2016-10" db="EMBL/GenBank/DDBJ databases">
        <authorList>
            <person name="Varghese N."/>
            <person name="Submissions S."/>
        </authorList>
    </citation>
    <scope>NUCLEOTIDE SEQUENCE [LARGE SCALE GENOMIC DNA]</scope>
    <source>
        <strain evidence="4">CGMCC 1.6199</strain>
    </source>
</reference>
<evidence type="ECO:0000313" key="3">
    <source>
        <dbReference type="EMBL" id="SDM24866.1"/>
    </source>
</evidence>
<sequence length="240" mass="26783">MQRGEIKNREAFLDKVAGQLGRNRRKDNVIRPKWKHQVQWKVLADLTENELVDVLEKQCEVIHTDFIRTTEKELDAKILQVLQAYGVKTALTSDDSRFSSFGLTNKYQDWKNSSDIDVFKWDIESPGQSRHLAEQADAGITFSDITLAESGTVVLFSSDGKGRSVSLLPSTYIAIIPKSSLVPRMSQAAREIHHQIESGGRISSCINFISGPSNSADIEMNLVVGVHGPIKAAYILVEDR</sequence>
<dbReference type="InterPro" id="IPR037171">
    <property type="entry name" value="NagB/RpiA_transferase-like"/>
</dbReference>
<dbReference type="STRING" id="482461.SAMN05216244_2068"/>
<dbReference type="PANTHER" id="PTHR43682">
    <property type="entry name" value="LACTATE UTILIZATION PROTEIN C"/>
    <property type="match status" value="1"/>
</dbReference>
<comment type="function">
    <text evidence="1">Is involved in L-lactate degradation and allows cells to grow with lactate as the sole carbon source.</text>
</comment>
<keyword evidence="4" id="KW-1185">Reference proteome</keyword>
<dbReference type="InterPro" id="IPR003741">
    <property type="entry name" value="LUD_dom"/>
</dbReference>
<name>A0A1G9RNL4_9BACI</name>
<dbReference type="InterPro" id="IPR022823">
    <property type="entry name" value="LutC"/>
</dbReference>
<evidence type="ECO:0000259" key="2">
    <source>
        <dbReference type="Pfam" id="PF02589"/>
    </source>
</evidence>
<dbReference type="RefSeq" id="WP_074598726.1">
    <property type="nucleotide sequence ID" value="NZ_FNHF01000002.1"/>
</dbReference>
<dbReference type="HAMAP" id="MF_02104">
    <property type="entry name" value="LutC"/>
    <property type="match status" value="1"/>
</dbReference>
<dbReference type="OrthoDB" id="9794157at2"/>
<dbReference type="AlphaFoldDB" id="A0A1G9RNL4"/>
<accession>A0A1G9RNL4</accession>
<dbReference type="GO" id="GO:0006089">
    <property type="term" value="P:lactate metabolic process"/>
    <property type="evidence" value="ECO:0007669"/>
    <property type="project" value="UniProtKB-UniRule"/>
</dbReference>
<feature type="domain" description="LUD" evidence="2">
    <location>
        <begin position="54"/>
        <end position="237"/>
    </location>
</feature>